<feature type="transmembrane region" description="Helical" evidence="2">
    <location>
        <begin position="57"/>
        <end position="78"/>
    </location>
</feature>
<organism evidence="3 4">
    <name type="scientific">Salegentibacter flavus</name>
    <dbReference type="NCBI Taxonomy" id="287099"/>
    <lineage>
        <taxon>Bacteria</taxon>
        <taxon>Pseudomonadati</taxon>
        <taxon>Bacteroidota</taxon>
        <taxon>Flavobacteriia</taxon>
        <taxon>Flavobacteriales</taxon>
        <taxon>Flavobacteriaceae</taxon>
        <taxon>Salegentibacter</taxon>
    </lineage>
</organism>
<proteinExistence type="predicted"/>
<dbReference type="AlphaFoldDB" id="A0A1I5A299"/>
<sequence>MENYSKVRNKLSAFISKYYINKLLKGAILFTAVGLLYFLLILSIEHFFWLNTAVRKILFWLFIGIEVGLLVYFIAIPLSKLLRLSETLSEEDASRIIGEHFPEVKDKLLNLLQLKNSEKRSDLLLAGIDQKARELDPIPFNSAVDFKTSLRYLKWAAFPVIIFLAILFTGNSSFFSESYGRVVNYNTVFDPPAPFYFQIENQNLEVRENRDFTLKVKTIGEVRPAGVSVNYNNQDYLLKQVEPGVFEYTFKRLQEDLEFRLSSNGISSAPYKLDVIKVPTLINLEMIFDYPGYTGKRDESISGTGNARIPEGTEVSWRIKTRETEEVHFNLPDSTLNLKVESGMVTHQTRLSSTLNYSLSSSNTKIRDFEPVSYKIDIIKDRFPEIEVVKKTDSIDEEISYFYGKVSDDYAVNKLELVYYPESASDSLKKISIPVAKESFANFLFTFPGDLDLERGVNYLYYFQVFDNDAVKGSKSSRSEVFGFRKKSLEEIEEKKLLQQGESIRNINKSLEEMEYSKEELRELSRIQKENKSFDYNEKRKLTDFLERQKQQNELMKNYSEKLKKSLEEEHRTTEENSYKEELKKRLDRNEERLEENEALMEELKEFSEKISREELGDKLEELSKRNQTQQRNMEQLLELTKRYYVEEKNQKLARELEKLAEQQDQISENEEQNGIESQQKISEEFDQFREQLDELEKDNERLKEPVDLNRDKVDEESIKKDQQDAEKNLENNQPAGAKEKQRDAAKKMLEMSSKMKEQMQAQSGEQLKADIESLRQILDNLVKFSFQQEDLLESFKSINREDPMFAGNLNIQNDLRENFRHIDDSLYSLALKNPMISEQITDKLSDIEFDIDKALDRLAENELPQGTASQQYVVTGANDLAYLLSNILSAMQQQANPQLGKGAGEGEEFQLPDIIHKQEELQQKFQEGLEKKQGEEGSEKQEGYGKEEENGDLFDIYKEQQELRMQLDKLLEKDGQGPDGDNLKKNMQELEERLLDKGFSPQGLERMTNLMHELLKFDQARLQQGEDNIRKSETNTIEFANPAKDQNLKAKEYFNQTEILNRQILPLREIYKQKVKNYFERGTGTD</sequence>
<name>A0A1I5A299_9FLAO</name>
<dbReference type="STRING" id="287099.SAMN05660413_01646"/>
<dbReference type="Proteomes" id="UP000199153">
    <property type="component" value="Unassembled WGS sequence"/>
</dbReference>
<reference evidence="3 4" key="1">
    <citation type="submission" date="2016-10" db="EMBL/GenBank/DDBJ databases">
        <authorList>
            <person name="de Groot N.N."/>
        </authorList>
    </citation>
    <scope>NUCLEOTIDE SEQUENCE [LARGE SCALE GENOMIC DNA]</scope>
    <source>
        <strain evidence="3 4">DSM 17794</strain>
    </source>
</reference>
<evidence type="ECO:0000313" key="3">
    <source>
        <dbReference type="EMBL" id="SFN56528.1"/>
    </source>
</evidence>
<feature type="region of interest" description="Disordered" evidence="1">
    <location>
        <begin position="928"/>
        <end position="953"/>
    </location>
</feature>
<dbReference type="OrthoDB" id="9812498at2"/>
<keyword evidence="4" id="KW-1185">Reference proteome</keyword>
<evidence type="ECO:0000313" key="4">
    <source>
        <dbReference type="Proteomes" id="UP000199153"/>
    </source>
</evidence>
<feature type="compositionally biased region" description="Basic and acidic residues" evidence="1">
    <location>
        <begin position="928"/>
        <end position="949"/>
    </location>
</feature>
<gene>
    <name evidence="3" type="ORF">SAMN05660413_01646</name>
</gene>
<feature type="compositionally biased region" description="Basic and acidic residues" evidence="1">
    <location>
        <begin position="738"/>
        <end position="748"/>
    </location>
</feature>
<evidence type="ECO:0000256" key="2">
    <source>
        <dbReference type="SAM" id="Phobius"/>
    </source>
</evidence>
<keyword evidence="2" id="KW-1133">Transmembrane helix</keyword>
<feature type="transmembrane region" description="Helical" evidence="2">
    <location>
        <begin position="27"/>
        <end position="51"/>
    </location>
</feature>
<keyword evidence="2" id="KW-0812">Transmembrane</keyword>
<accession>A0A1I5A299</accession>
<evidence type="ECO:0000256" key="1">
    <source>
        <dbReference type="SAM" id="MobiDB-lite"/>
    </source>
</evidence>
<feature type="region of interest" description="Disordered" evidence="1">
    <location>
        <begin position="696"/>
        <end position="748"/>
    </location>
</feature>
<keyword evidence="2" id="KW-0472">Membrane</keyword>
<feature type="compositionally biased region" description="Basic and acidic residues" evidence="1">
    <location>
        <begin position="696"/>
        <end position="730"/>
    </location>
</feature>
<dbReference type="EMBL" id="FOVL01000008">
    <property type="protein sequence ID" value="SFN56528.1"/>
    <property type="molecule type" value="Genomic_DNA"/>
</dbReference>
<feature type="region of interest" description="Disordered" evidence="1">
    <location>
        <begin position="566"/>
        <end position="589"/>
    </location>
</feature>
<dbReference type="RefSeq" id="WP_093408178.1">
    <property type="nucleotide sequence ID" value="NZ_FOVL01000008.1"/>
</dbReference>
<protein>
    <submittedName>
        <fullName evidence="3">Uncharacterized protein</fullName>
    </submittedName>
</protein>